<protein>
    <submittedName>
        <fullName evidence="1">Uncharacterized protein</fullName>
    </submittedName>
</protein>
<sequence length="167" mass="18452">MNNKKHIPLLLGKNNWGRPILSFSLYILLSLSIYAQSSSAFITPAEHDENGTHNSLVRINESNNTYLLAYTGYGGKAGYLKSFTISKDGNTITPLKLNGSVDYNFDSKKAFYNSLVQLNSDIYVLAYTSAGEDGWIKTFKVGADGLTVTQVDEKEHDGDHGEYNSLI</sequence>
<organism evidence="1">
    <name type="scientific">marine metagenome</name>
    <dbReference type="NCBI Taxonomy" id="408172"/>
    <lineage>
        <taxon>unclassified sequences</taxon>
        <taxon>metagenomes</taxon>
        <taxon>ecological metagenomes</taxon>
    </lineage>
</organism>
<gene>
    <name evidence="1" type="ORF">METZ01_LOCUS393107</name>
</gene>
<reference evidence="1" key="1">
    <citation type="submission" date="2018-05" db="EMBL/GenBank/DDBJ databases">
        <authorList>
            <person name="Lanie J.A."/>
            <person name="Ng W.-L."/>
            <person name="Kazmierczak K.M."/>
            <person name="Andrzejewski T.M."/>
            <person name="Davidsen T.M."/>
            <person name="Wayne K.J."/>
            <person name="Tettelin H."/>
            <person name="Glass J.I."/>
            <person name="Rusch D."/>
            <person name="Podicherti R."/>
            <person name="Tsui H.-C.T."/>
            <person name="Winkler M.E."/>
        </authorList>
    </citation>
    <scope>NUCLEOTIDE SEQUENCE</scope>
</reference>
<dbReference type="EMBL" id="UINC01148399">
    <property type="protein sequence ID" value="SVD40253.1"/>
    <property type="molecule type" value="Genomic_DNA"/>
</dbReference>
<proteinExistence type="predicted"/>
<accession>A0A382V194</accession>
<feature type="non-terminal residue" evidence="1">
    <location>
        <position position="167"/>
    </location>
</feature>
<evidence type="ECO:0000313" key="1">
    <source>
        <dbReference type="EMBL" id="SVD40253.1"/>
    </source>
</evidence>
<dbReference type="AlphaFoldDB" id="A0A382V194"/>
<name>A0A382V194_9ZZZZ</name>